<reference evidence="3" key="1">
    <citation type="submission" date="2022-11" db="EMBL/GenBank/DDBJ databases">
        <authorList>
            <person name="Vasilchenko N.G."/>
            <person name="Prazdnova E.V."/>
            <person name="Gorovtsov A.V."/>
            <person name="Chistyakov V.A."/>
            <person name="Pak M.L."/>
        </authorList>
    </citation>
    <scope>NUCLEOTIDE SEQUENCE</scope>
    <source>
        <strain evidence="3">R 4.5</strain>
    </source>
</reference>
<dbReference type="CDD" id="cd00093">
    <property type="entry name" value="HTH_XRE"/>
    <property type="match status" value="1"/>
</dbReference>
<dbReference type="GO" id="GO:0003677">
    <property type="term" value="F:DNA binding"/>
    <property type="evidence" value="ECO:0007669"/>
    <property type="project" value="UniProtKB-KW"/>
</dbReference>
<dbReference type="PANTHER" id="PTHR46558:SF11">
    <property type="entry name" value="HTH-TYPE TRANSCRIPTIONAL REGULATOR XRE"/>
    <property type="match status" value="1"/>
</dbReference>
<dbReference type="AlphaFoldDB" id="A0AAE9IAV7"/>
<dbReference type="SUPFAM" id="SSF47413">
    <property type="entry name" value="lambda repressor-like DNA-binding domains"/>
    <property type="match status" value="1"/>
</dbReference>
<dbReference type="Proteomes" id="UP001055784">
    <property type="component" value="Chromosome"/>
</dbReference>
<dbReference type="PANTHER" id="PTHR46558">
    <property type="entry name" value="TRACRIPTIONAL REGULATORY PROTEIN-RELATED-RELATED"/>
    <property type="match status" value="1"/>
</dbReference>
<evidence type="ECO:0000313" key="3">
    <source>
        <dbReference type="EMBL" id="URJ50155.1"/>
    </source>
</evidence>
<dbReference type="Gene3D" id="1.10.260.40">
    <property type="entry name" value="lambda repressor-like DNA-binding domains"/>
    <property type="match status" value="1"/>
</dbReference>
<dbReference type="RefSeq" id="WP_250260346.1">
    <property type="nucleotide sequence ID" value="NZ_CP097770.1"/>
</dbReference>
<dbReference type="Pfam" id="PF01381">
    <property type="entry name" value="HTH_3"/>
    <property type="match status" value="1"/>
</dbReference>
<dbReference type="SMART" id="SM00530">
    <property type="entry name" value="HTH_XRE"/>
    <property type="match status" value="1"/>
</dbReference>
<dbReference type="EMBL" id="CP097770">
    <property type="protein sequence ID" value="URJ50155.1"/>
    <property type="molecule type" value="Genomic_DNA"/>
</dbReference>
<feature type="domain" description="HTH cro/C1-type" evidence="2">
    <location>
        <begin position="9"/>
        <end position="62"/>
    </location>
</feature>
<accession>A0AAE9IAV7</accession>
<proteinExistence type="predicted"/>
<keyword evidence="1" id="KW-0238">DNA-binding</keyword>
<sequence length="142" mass="16398">MNTLGQPCRNLRLLHKWTQEELANKIGVTKHVVSNWERNVARPEINHLISLAEVFDVTTDYLLCIANQMTFPYCVDSIDTIHSDLNNEKIIKSFDLLAILNSGFRIELNGQVLEQEDLNLIGKNITFLMEHFVSPLKKRYSK</sequence>
<organism evidence="3 4">
    <name type="scientific">Paenibacillus polymyxa</name>
    <name type="common">Bacillus polymyxa</name>
    <dbReference type="NCBI Taxonomy" id="1406"/>
    <lineage>
        <taxon>Bacteria</taxon>
        <taxon>Bacillati</taxon>
        <taxon>Bacillota</taxon>
        <taxon>Bacilli</taxon>
        <taxon>Bacillales</taxon>
        <taxon>Paenibacillaceae</taxon>
        <taxon>Paenibacillus</taxon>
    </lineage>
</organism>
<evidence type="ECO:0000256" key="1">
    <source>
        <dbReference type="ARBA" id="ARBA00023125"/>
    </source>
</evidence>
<evidence type="ECO:0000259" key="2">
    <source>
        <dbReference type="PROSITE" id="PS50943"/>
    </source>
</evidence>
<name>A0AAE9IAV7_PAEPO</name>
<dbReference type="InterPro" id="IPR010982">
    <property type="entry name" value="Lambda_DNA-bd_dom_sf"/>
</dbReference>
<evidence type="ECO:0000313" key="4">
    <source>
        <dbReference type="Proteomes" id="UP001055784"/>
    </source>
</evidence>
<protein>
    <submittedName>
        <fullName evidence="3">Helix-turn-helix transcriptional regulator</fullName>
    </submittedName>
</protein>
<dbReference type="PROSITE" id="PS50943">
    <property type="entry name" value="HTH_CROC1"/>
    <property type="match status" value="1"/>
</dbReference>
<dbReference type="InterPro" id="IPR001387">
    <property type="entry name" value="Cro/C1-type_HTH"/>
</dbReference>
<gene>
    <name evidence="3" type="ORF">MF626_004594</name>
</gene>